<evidence type="ECO:0000313" key="4">
    <source>
        <dbReference type="Proteomes" id="UP000199426"/>
    </source>
</evidence>
<keyword evidence="1" id="KW-0732">Signal</keyword>
<name>A0A2X2X213_CHRJE</name>
<dbReference type="EMBL" id="UAWB01000005">
    <property type="protein sequence ID" value="SQB44621.1"/>
    <property type="molecule type" value="Genomic_DNA"/>
</dbReference>
<dbReference type="OrthoDB" id="1250417at2"/>
<reference evidence="2 4" key="1">
    <citation type="submission" date="2016-10" db="EMBL/GenBank/DDBJ databases">
        <authorList>
            <person name="Varghese N."/>
            <person name="Submissions S."/>
        </authorList>
    </citation>
    <scope>NUCLEOTIDE SEQUENCE [LARGE SCALE GENOMIC DNA]</scope>
    <source>
        <strain evidence="2 4">DSM 19299</strain>
    </source>
</reference>
<accession>A0A2X2X213</accession>
<proteinExistence type="predicted"/>
<dbReference type="AlphaFoldDB" id="A0A2X2X213"/>
<dbReference type="Proteomes" id="UP000251670">
    <property type="component" value="Unassembled WGS sequence"/>
</dbReference>
<dbReference type="EMBL" id="FNEG01000001">
    <property type="protein sequence ID" value="SDI28910.1"/>
    <property type="molecule type" value="Genomic_DNA"/>
</dbReference>
<feature type="chain" id="PRO_5016575427" evidence="1">
    <location>
        <begin position="22"/>
        <end position="184"/>
    </location>
</feature>
<evidence type="ECO:0000313" key="2">
    <source>
        <dbReference type="EMBL" id="SDI28910.1"/>
    </source>
</evidence>
<evidence type="ECO:0000313" key="3">
    <source>
        <dbReference type="EMBL" id="SQB44621.1"/>
    </source>
</evidence>
<reference evidence="3 5" key="2">
    <citation type="submission" date="2018-06" db="EMBL/GenBank/DDBJ databases">
        <authorList>
            <consortium name="Pathogen Informatics"/>
            <person name="Doyle S."/>
        </authorList>
    </citation>
    <scope>NUCLEOTIDE SEQUENCE [LARGE SCALE GENOMIC DNA]</scope>
    <source>
        <strain evidence="3 5">NCTC13492</strain>
    </source>
</reference>
<protein>
    <submittedName>
        <fullName evidence="3">Uncharacterized protein</fullName>
    </submittedName>
</protein>
<organism evidence="3 5">
    <name type="scientific">Chryseobacterium jejuense</name>
    <dbReference type="NCBI Taxonomy" id="445960"/>
    <lineage>
        <taxon>Bacteria</taxon>
        <taxon>Pseudomonadati</taxon>
        <taxon>Bacteroidota</taxon>
        <taxon>Flavobacteriia</taxon>
        <taxon>Flavobacteriales</taxon>
        <taxon>Weeksellaceae</taxon>
        <taxon>Chryseobacterium group</taxon>
        <taxon>Chryseobacterium</taxon>
    </lineage>
</organism>
<sequence>MNISKYQFILLCMLASMAVPAQKKKSSEKLPPRPEKVKYAPPPVAKTIEELMSSELDGNPAFGWKNEPETLTTFTPDDLMERIYQFNGTYSARITSLYPLETVQYKKPDKGDDHVVLLGYTAKYDDYDTVEIKGNKILISDKKNPKKEKITLEMTKKGKKVIKVKELKTGRVFTESDYAPPPSI</sequence>
<evidence type="ECO:0000256" key="1">
    <source>
        <dbReference type="SAM" id="SignalP"/>
    </source>
</evidence>
<evidence type="ECO:0000313" key="5">
    <source>
        <dbReference type="Proteomes" id="UP000251670"/>
    </source>
</evidence>
<keyword evidence="4" id="KW-1185">Reference proteome</keyword>
<gene>
    <name evidence="3" type="ORF">NCTC13492_02501</name>
    <name evidence="2" type="ORF">SAMN05421542_0727</name>
</gene>
<dbReference type="Proteomes" id="UP000199426">
    <property type="component" value="Unassembled WGS sequence"/>
</dbReference>
<dbReference type="RefSeq" id="WP_139166071.1">
    <property type="nucleotide sequence ID" value="NZ_FNEG01000001.1"/>
</dbReference>
<dbReference type="STRING" id="445960.SAMN05421542_0727"/>
<feature type="signal peptide" evidence="1">
    <location>
        <begin position="1"/>
        <end position="21"/>
    </location>
</feature>